<dbReference type="InterPro" id="IPR001434">
    <property type="entry name" value="OmcB-like_DUF11"/>
</dbReference>
<feature type="domain" description="SD-repeat containing protein B" evidence="5">
    <location>
        <begin position="741"/>
        <end position="813"/>
    </location>
</feature>
<dbReference type="NCBIfam" id="TIGR01451">
    <property type="entry name" value="B_ant_repeat"/>
    <property type="match status" value="1"/>
</dbReference>
<proteinExistence type="predicted"/>
<dbReference type="InterPro" id="IPR047589">
    <property type="entry name" value="DUF11_rpt"/>
</dbReference>
<name>A0A1Y1QQ98_9GAMM</name>
<evidence type="ECO:0000259" key="4">
    <source>
        <dbReference type="Pfam" id="PF01345"/>
    </source>
</evidence>
<evidence type="ECO:0008006" key="8">
    <source>
        <dbReference type="Google" id="ProtNLM"/>
    </source>
</evidence>
<organism evidence="6 7">
    <name type="scientific">Thiothrix lacustris</name>
    <dbReference type="NCBI Taxonomy" id="525917"/>
    <lineage>
        <taxon>Bacteria</taxon>
        <taxon>Pseudomonadati</taxon>
        <taxon>Pseudomonadota</taxon>
        <taxon>Gammaproteobacteria</taxon>
        <taxon>Thiotrichales</taxon>
        <taxon>Thiotrichaceae</taxon>
        <taxon>Thiothrix</taxon>
    </lineage>
</organism>
<gene>
    <name evidence="6" type="ORF">BWK73_17935</name>
</gene>
<dbReference type="Pfam" id="PF17210">
    <property type="entry name" value="SdrD_B"/>
    <property type="match status" value="2"/>
</dbReference>
<protein>
    <recommendedName>
        <fullName evidence="8">SD-repeat containing protein B domain-containing protein</fullName>
    </recommendedName>
</protein>
<dbReference type="InterPro" id="IPR013783">
    <property type="entry name" value="Ig-like_fold"/>
</dbReference>
<dbReference type="PANTHER" id="PTHR23303:SF15">
    <property type="entry name" value="COLOSSIN-A"/>
    <property type="match status" value="1"/>
</dbReference>
<keyword evidence="3" id="KW-0732">Signal</keyword>
<evidence type="ECO:0000313" key="7">
    <source>
        <dbReference type="Proteomes" id="UP000192491"/>
    </source>
</evidence>
<accession>A0A1Y1QQ98</accession>
<dbReference type="SUPFAM" id="SSF117074">
    <property type="entry name" value="Hypothetical protein PA1324"/>
    <property type="match status" value="2"/>
</dbReference>
<reference evidence="6 7" key="1">
    <citation type="submission" date="2017-01" db="EMBL/GenBank/DDBJ databases">
        <title>Novel large sulfur bacteria in the metagenomes of groundwater-fed chemosynthetic microbial mats in the Lake Huron basin.</title>
        <authorList>
            <person name="Sharrar A.M."/>
            <person name="Flood B.E."/>
            <person name="Bailey J.V."/>
            <person name="Jones D.S."/>
            <person name="Biddanda B."/>
            <person name="Ruberg S.A."/>
            <person name="Marcus D.N."/>
            <person name="Dick G.J."/>
        </authorList>
    </citation>
    <scope>NUCLEOTIDE SEQUENCE [LARGE SCALE GENOMIC DNA]</scope>
    <source>
        <strain evidence="6">A8</strain>
    </source>
</reference>
<dbReference type="EMBL" id="MTEJ01000090">
    <property type="protein sequence ID" value="OQX11319.1"/>
    <property type="molecule type" value="Genomic_DNA"/>
</dbReference>
<dbReference type="Gene3D" id="2.60.40.10">
    <property type="entry name" value="Immunoglobulins"/>
    <property type="match status" value="2"/>
</dbReference>
<dbReference type="GO" id="GO:0005576">
    <property type="term" value="C:extracellular region"/>
    <property type="evidence" value="ECO:0007669"/>
    <property type="project" value="UniProtKB-SubCell"/>
</dbReference>
<evidence type="ECO:0000313" key="6">
    <source>
        <dbReference type="EMBL" id="OQX11319.1"/>
    </source>
</evidence>
<keyword evidence="2" id="KW-0964">Secreted</keyword>
<feature type="domain" description="SD-repeat containing protein B" evidence="5">
    <location>
        <begin position="846"/>
        <end position="957"/>
    </location>
</feature>
<dbReference type="InterPro" id="IPR051417">
    <property type="entry name" value="SDr/BOS_complex"/>
</dbReference>
<evidence type="ECO:0000256" key="2">
    <source>
        <dbReference type="ARBA" id="ARBA00022525"/>
    </source>
</evidence>
<evidence type="ECO:0000256" key="1">
    <source>
        <dbReference type="ARBA" id="ARBA00004613"/>
    </source>
</evidence>
<dbReference type="Proteomes" id="UP000192491">
    <property type="component" value="Unassembled WGS sequence"/>
</dbReference>
<comment type="caution">
    <text evidence="6">The sequence shown here is derived from an EMBL/GenBank/DDBJ whole genome shotgun (WGS) entry which is preliminary data.</text>
</comment>
<dbReference type="AlphaFoldDB" id="A0A1Y1QQ98"/>
<evidence type="ECO:0000259" key="5">
    <source>
        <dbReference type="Pfam" id="PF17210"/>
    </source>
</evidence>
<feature type="domain" description="DUF11" evidence="4">
    <location>
        <begin position="964"/>
        <end position="1047"/>
    </location>
</feature>
<dbReference type="InterPro" id="IPR033764">
    <property type="entry name" value="Sdr_B"/>
</dbReference>
<dbReference type="Pfam" id="PF01345">
    <property type="entry name" value="DUF11"/>
    <property type="match status" value="1"/>
</dbReference>
<comment type="subcellular location">
    <subcellularLocation>
        <location evidence="1">Secreted</location>
    </subcellularLocation>
</comment>
<sequence length="1049" mass="110270">MRYRFSLLPFAVRFLLGSLLLLLSVFIQLAHAADAELRIETHLSETSPAAGETFTYSIRYRCAGISSLYCTAPRITTTIPEPLKIVGYTPTGGSVAQTSIVGKTLAWQLATPSESLPQGVPADGLAAGSTGIIKVQVKFPTCGSSAPPALISLQATATTDEFSTTVTAPDLTVPAAIADACPTPPLPASPGFAKTGSAAFVQPGGLERWSISLPTSATAYSVTENVPPGMQVYTAAASNATAVGHPSVDCSDNGEDDFTALNQPVATWMSAEVAAGRADNLQSPSGTATGCTARLLASGLLVGNIKRLRWTVNANLAAQSVNLAMVVDSPYIGGDIRNCATSSQHGTSCAAPIPVLGQGEPLLSISKINPTGGVVSPDGSTIVYAPPLWQPTIAPAPAGNDRVYRVAIGLDELSGTSTQYPVIEDILPAGLDYQLEQGGNWWRVALPNNRITTTQTACKTPQFSHTRQADGRVALRWAFPGCHLAVGQADLGLAVYFSARISPGTAVGTRLTNVASVATGDFPLVGCVNGADAGNTGRSLCRSSNVNYTVPELTTLDSVKWVKGALDSAYHRTPNVGNTTALGMNTYLLEIRNTGNVTNTQVDIVDALPALGDSALVTGAQRLSEWNARITGELSLQRITAAGNATAIPANEWTLDASSSDTRIGLRWRPLNGLAPGEKLQISIPVQTLDAEPPPNRRVAWNSFAYTASYFDTSSNNTETLLTSEPPKVGLMMIDTATTAGLGGNVWFDSNGNGQRDPAELPLVGVSVRVYDGAERIAETLTDANGNYVFWGLKTHYSYQLVLDKPDDYLAGNPLGGFPEHTALEATTSAAGSFTPDYAIGLSQPASLGNRVWFDRNADGAQDPDETGIANVSVSLHNTQHALVASTRTNADGHYGFDNVPAGDYYLRFAEWPAGYVASPIHASGDKNTDSDVAANASTAMLTLTAGARDYTWDFGLTLPRQIDLQLSKQANKNSVTRGESVTYTLSLLNAGADEASGVQVQDRLPPELRFQTATPPGDYDPATGVWNVGWLGAGQRAELQITAQVVAP</sequence>
<dbReference type="PANTHER" id="PTHR23303">
    <property type="entry name" value="CARBOXYPEPTIDASE REGULATORY REGION-CONTAINING"/>
    <property type="match status" value="1"/>
</dbReference>
<evidence type="ECO:0000256" key="3">
    <source>
        <dbReference type="ARBA" id="ARBA00022729"/>
    </source>
</evidence>